<dbReference type="InterPro" id="IPR029058">
    <property type="entry name" value="AB_hydrolase_fold"/>
</dbReference>
<reference evidence="3 4" key="1">
    <citation type="submission" date="2017-08" db="EMBL/GenBank/DDBJ databases">
        <authorList>
            <person name="de Groot N.N."/>
        </authorList>
    </citation>
    <scope>NUCLEOTIDE SEQUENCE [LARGE SCALE GENOMIC DNA]</scope>
    <source>
        <strain evidence="3 4">JC228</strain>
    </source>
</reference>
<gene>
    <name evidence="3" type="ORF">SAMN05877753_102511</name>
</gene>
<keyword evidence="4" id="KW-1185">Reference proteome</keyword>
<dbReference type="Pfam" id="PF00561">
    <property type="entry name" value="Abhydrolase_1"/>
    <property type="match status" value="1"/>
</dbReference>
<dbReference type="GO" id="GO:0016787">
    <property type="term" value="F:hydrolase activity"/>
    <property type="evidence" value="ECO:0007669"/>
    <property type="project" value="UniProtKB-KW"/>
</dbReference>
<dbReference type="SUPFAM" id="SSF53474">
    <property type="entry name" value="alpha/beta-Hydrolases"/>
    <property type="match status" value="1"/>
</dbReference>
<dbReference type="Proteomes" id="UP000219546">
    <property type="component" value="Unassembled WGS sequence"/>
</dbReference>
<dbReference type="PANTHER" id="PTHR43798:SF31">
    <property type="entry name" value="AB HYDROLASE SUPERFAMILY PROTEIN YCLE"/>
    <property type="match status" value="1"/>
</dbReference>
<dbReference type="Gene3D" id="3.40.50.1820">
    <property type="entry name" value="alpha/beta hydrolase"/>
    <property type="match status" value="1"/>
</dbReference>
<dbReference type="EMBL" id="OAOP01000002">
    <property type="protein sequence ID" value="SNX68403.1"/>
    <property type="molecule type" value="Genomic_DNA"/>
</dbReference>
<dbReference type="PRINTS" id="PR00111">
    <property type="entry name" value="ABHYDROLASE"/>
</dbReference>
<name>A0A285CN29_9BACI</name>
<protein>
    <submittedName>
        <fullName evidence="3">Pimeloyl-ACP methyl ester carboxylesterase</fullName>
    </submittedName>
</protein>
<dbReference type="PANTHER" id="PTHR43798">
    <property type="entry name" value="MONOACYLGLYCEROL LIPASE"/>
    <property type="match status" value="1"/>
</dbReference>
<dbReference type="GO" id="GO:0016020">
    <property type="term" value="C:membrane"/>
    <property type="evidence" value="ECO:0007669"/>
    <property type="project" value="TreeGrafter"/>
</dbReference>
<evidence type="ECO:0000256" key="1">
    <source>
        <dbReference type="ARBA" id="ARBA00022801"/>
    </source>
</evidence>
<keyword evidence="1" id="KW-0378">Hydrolase</keyword>
<dbReference type="AlphaFoldDB" id="A0A285CN29"/>
<proteinExistence type="predicted"/>
<organism evidence="3 4">
    <name type="scientific">Bacillus oleivorans</name>
    <dbReference type="NCBI Taxonomy" id="1448271"/>
    <lineage>
        <taxon>Bacteria</taxon>
        <taxon>Bacillati</taxon>
        <taxon>Bacillota</taxon>
        <taxon>Bacilli</taxon>
        <taxon>Bacillales</taxon>
        <taxon>Bacillaceae</taxon>
        <taxon>Bacillus</taxon>
    </lineage>
</organism>
<evidence type="ECO:0000313" key="4">
    <source>
        <dbReference type="Proteomes" id="UP000219546"/>
    </source>
</evidence>
<accession>A0A285CN29</accession>
<evidence type="ECO:0000313" key="3">
    <source>
        <dbReference type="EMBL" id="SNX68403.1"/>
    </source>
</evidence>
<dbReference type="RefSeq" id="WP_179714187.1">
    <property type="nucleotide sequence ID" value="NZ_JBEPMQ010000001.1"/>
</dbReference>
<dbReference type="InterPro" id="IPR000073">
    <property type="entry name" value="AB_hydrolase_1"/>
</dbReference>
<sequence length="257" mass="29580">MQFIEFKDIQLAYYDKGKGTPIIMLHPPGFGYKVFYRQFPLSQQFRLIIPDLSGHGNSGTYTTTPTIDDYVEEIKALIDHLGLKSIYLFGYSSGGSVAQAFAIKYQHIVKGLILSGAYPKVQSIIFNIEHRLGIMLAKRNPKLLSKLLSKTHGLDYHSTTEVYWYSRKTHPLVWANFYKQALNYNCISELNKLKIPILLLYGTVADPINKHNRIYQKYLNPKIKFINRGTHLLPIYFAEELNLQILNFIKKSDQVST</sequence>
<evidence type="ECO:0000259" key="2">
    <source>
        <dbReference type="Pfam" id="PF00561"/>
    </source>
</evidence>
<feature type="domain" description="AB hydrolase-1" evidence="2">
    <location>
        <begin position="24"/>
        <end position="203"/>
    </location>
</feature>
<dbReference type="InterPro" id="IPR050266">
    <property type="entry name" value="AB_hydrolase_sf"/>
</dbReference>